<dbReference type="PANTHER" id="PTHR10434">
    <property type="entry name" value="1-ACYL-SN-GLYCEROL-3-PHOSPHATE ACYLTRANSFERASE"/>
    <property type="match status" value="1"/>
</dbReference>
<keyword evidence="1 4" id="KW-0808">Transferase</keyword>
<keyword evidence="5" id="KW-1185">Reference proteome</keyword>
<evidence type="ECO:0000256" key="2">
    <source>
        <dbReference type="ARBA" id="ARBA00023315"/>
    </source>
</evidence>
<dbReference type="KEGG" id="eke:EK0264_17520"/>
<dbReference type="PANTHER" id="PTHR10434:SF11">
    <property type="entry name" value="1-ACYL-SN-GLYCEROL-3-PHOSPHATE ACYLTRANSFERASE"/>
    <property type="match status" value="1"/>
</dbReference>
<evidence type="ECO:0000313" key="5">
    <source>
        <dbReference type="Proteomes" id="UP000463857"/>
    </source>
</evidence>
<keyword evidence="2 4" id="KW-0012">Acyltransferase</keyword>
<dbReference type="SMART" id="SM00563">
    <property type="entry name" value="PlsC"/>
    <property type="match status" value="1"/>
</dbReference>
<dbReference type="GO" id="GO:0003841">
    <property type="term" value="F:1-acylglycerol-3-phosphate O-acyltransferase activity"/>
    <property type="evidence" value="ECO:0007669"/>
    <property type="project" value="TreeGrafter"/>
</dbReference>
<evidence type="ECO:0000256" key="1">
    <source>
        <dbReference type="ARBA" id="ARBA00022679"/>
    </source>
</evidence>
<dbReference type="Pfam" id="PF01553">
    <property type="entry name" value="Acyltransferase"/>
    <property type="match status" value="1"/>
</dbReference>
<protein>
    <submittedName>
        <fullName evidence="4">1-acyl-sn-glycerol-3-phosphate acyltransferase</fullName>
    </submittedName>
</protein>
<dbReference type="GO" id="GO:0006654">
    <property type="term" value="P:phosphatidic acid biosynthetic process"/>
    <property type="evidence" value="ECO:0007669"/>
    <property type="project" value="TreeGrafter"/>
</dbReference>
<name>A0A7L4YUG0_9ACTN</name>
<dbReference type="EMBL" id="CP047156">
    <property type="protein sequence ID" value="QHC02533.1"/>
    <property type="molecule type" value="Genomic_DNA"/>
</dbReference>
<evidence type="ECO:0000259" key="3">
    <source>
        <dbReference type="SMART" id="SM00563"/>
    </source>
</evidence>
<organism evidence="4 5">
    <name type="scientific">Epidermidibacterium keratini</name>
    <dbReference type="NCBI Taxonomy" id="1891644"/>
    <lineage>
        <taxon>Bacteria</taxon>
        <taxon>Bacillati</taxon>
        <taxon>Actinomycetota</taxon>
        <taxon>Actinomycetes</taxon>
        <taxon>Sporichthyales</taxon>
        <taxon>Sporichthyaceae</taxon>
        <taxon>Epidermidibacterium</taxon>
    </lineage>
</organism>
<sequence length="224" mass="23718">MLRHVAIGPLFRALSRMQVEGREHIPKTGAVIIAANHLSAMDALAVPLAVGRPTTFLGKAEYFSMPGIKGKLMAGFMERVGTIPVDRKQGRAALLSLDSAQQALEAGRAFAMHPEGTRSPDGRLYRGRTGVARLSLVTGSPVVPCGITGTDKLQTAGSRRLRPAKVTVSFGPELSPAAYTSGPMAVRSRDMTVDIMKAIQALSGQEYVDSFSPGPRAPTDPPIA</sequence>
<evidence type="ECO:0000313" key="4">
    <source>
        <dbReference type="EMBL" id="QHC02533.1"/>
    </source>
</evidence>
<dbReference type="OrthoDB" id="9808424at2"/>
<dbReference type="AlphaFoldDB" id="A0A7L4YUG0"/>
<dbReference type="InterPro" id="IPR002123">
    <property type="entry name" value="Plipid/glycerol_acylTrfase"/>
</dbReference>
<dbReference type="Proteomes" id="UP000463857">
    <property type="component" value="Chromosome"/>
</dbReference>
<dbReference type="SUPFAM" id="SSF69593">
    <property type="entry name" value="Glycerol-3-phosphate (1)-acyltransferase"/>
    <property type="match status" value="1"/>
</dbReference>
<gene>
    <name evidence="4" type="ORF">EK0264_17520</name>
</gene>
<dbReference type="CDD" id="cd07989">
    <property type="entry name" value="LPLAT_AGPAT-like"/>
    <property type="match status" value="1"/>
</dbReference>
<reference evidence="4 5" key="1">
    <citation type="journal article" date="2018" name="Int. J. Syst. Evol. Microbiol.">
        <title>Epidermidibacterium keratini gen. nov., sp. nov., a member of the family Sporichthyaceae, isolated from keratin epidermis.</title>
        <authorList>
            <person name="Lee D.G."/>
            <person name="Trujillo M.E."/>
            <person name="Kang S."/>
            <person name="Nam J.J."/>
            <person name="Kim Y.J."/>
        </authorList>
    </citation>
    <scope>NUCLEOTIDE SEQUENCE [LARGE SCALE GENOMIC DNA]</scope>
    <source>
        <strain evidence="4 5">EPI-7</strain>
    </source>
</reference>
<accession>A0A7L4YUG0</accession>
<feature type="domain" description="Phospholipid/glycerol acyltransferase" evidence="3">
    <location>
        <begin position="31"/>
        <end position="150"/>
    </location>
</feature>
<dbReference type="GO" id="GO:0005886">
    <property type="term" value="C:plasma membrane"/>
    <property type="evidence" value="ECO:0007669"/>
    <property type="project" value="TreeGrafter"/>
</dbReference>
<dbReference type="InParanoid" id="A0A7L4YUG0"/>
<proteinExistence type="predicted"/>